<evidence type="ECO:0000313" key="4">
    <source>
        <dbReference type="RefSeq" id="XP_058977684.1"/>
    </source>
</evidence>
<feature type="region of interest" description="Disordered" evidence="1">
    <location>
        <begin position="95"/>
        <end position="151"/>
    </location>
</feature>
<feature type="signal peptide" evidence="2">
    <location>
        <begin position="1"/>
        <end position="21"/>
    </location>
</feature>
<feature type="compositionally biased region" description="Acidic residues" evidence="1">
    <location>
        <begin position="33"/>
        <end position="47"/>
    </location>
</feature>
<protein>
    <submittedName>
        <fullName evidence="4">Uncharacterized protein LOC101890150</fullName>
    </submittedName>
</protein>
<evidence type="ECO:0000256" key="1">
    <source>
        <dbReference type="SAM" id="MobiDB-lite"/>
    </source>
</evidence>
<accession>A0ABM3UVY8</accession>
<dbReference type="Proteomes" id="UP001652621">
    <property type="component" value="Unplaced"/>
</dbReference>
<keyword evidence="3" id="KW-1185">Reference proteome</keyword>
<organism evidence="3 4">
    <name type="scientific">Musca domestica</name>
    <name type="common">House fly</name>
    <dbReference type="NCBI Taxonomy" id="7370"/>
    <lineage>
        <taxon>Eukaryota</taxon>
        <taxon>Metazoa</taxon>
        <taxon>Ecdysozoa</taxon>
        <taxon>Arthropoda</taxon>
        <taxon>Hexapoda</taxon>
        <taxon>Insecta</taxon>
        <taxon>Pterygota</taxon>
        <taxon>Neoptera</taxon>
        <taxon>Endopterygota</taxon>
        <taxon>Diptera</taxon>
        <taxon>Brachycera</taxon>
        <taxon>Muscomorpha</taxon>
        <taxon>Muscoidea</taxon>
        <taxon>Muscidae</taxon>
        <taxon>Musca</taxon>
    </lineage>
</organism>
<feature type="chain" id="PRO_5045035210" evidence="2">
    <location>
        <begin position="22"/>
        <end position="288"/>
    </location>
</feature>
<proteinExistence type="predicted"/>
<feature type="compositionally biased region" description="Gly residues" evidence="1">
    <location>
        <begin position="128"/>
        <end position="147"/>
    </location>
</feature>
<feature type="region of interest" description="Disordered" evidence="1">
    <location>
        <begin position="33"/>
        <end position="55"/>
    </location>
</feature>
<dbReference type="GeneID" id="101890150"/>
<keyword evidence="2" id="KW-0732">Signal</keyword>
<gene>
    <name evidence="4" type="primary">LOC101890150</name>
</gene>
<evidence type="ECO:0000313" key="3">
    <source>
        <dbReference type="Proteomes" id="UP001652621"/>
    </source>
</evidence>
<sequence>MSVVLAWIISISCLISAKFRAAEVINDDSTVEVADNADDGQQADDAVEGGSKKGDGSSGRLFMKKFMLFKNMFGQKQPVIPIIITGGGNAPVTTTTATGTTPPTTTITSTGTVPTATGTITVTPTTGTGNGGTGGTGGAGNDAGAGAGKRKRPLQRIQLIGRGSYDNQEAADDEPEEAAVVDNQELAAALGAGAEEYIVTDQEISGTSDGHVDNGSARVNLRRRGSKNGRVVSVRIPPKYRGYFKNGQRVILNNANRNNKRRVVKKRVIRKRNKKNKIVKRRRFVPKN</sequence>
<evidence type="ECO:0000256" key="2">
    <source>
        <dbReference type="SAM" id="SignalP"/>
    </source>
</evidence>
<dbReference type="RefSeq" id="XP_058977684.1">
    <property type="nucleotide sequence ID" value="XM_059121701.1"/>
</dbReference>
<name>A0ABM3UVY8_MUSDO</name>
<reference evidence="4" key="1">
    <citation type="submission" date="2025-08" db="UniProtKB">
        <authorList>
            <consortium name="RefSeq"/>
        </authorList>
    </citation>
    <scope>IDENTIFICATION</scope>
    <source>
        <strain evidence="4">Aabys</strain>
        <tissue evidence="4">Whole body</tissue>
    </source>
</reference>
<feature type="compositionally biased region" description="Low complexity" evidence="1">
    <location>
        <begin position="95"/>
        <end position="127"/>
    </location>
</feature>